<dbReference type="HOGENOM" id="CLU_031285_3_1_9"/>
<feature type="region of interest" description="Disordered" evidence="4">
    <location>
        <begin position="34"/>
        <end position="62"/>
    </location>
</feature>
<dbReference type="PANTHER" id="PTHR30061">
    <property type="entry name" value="MALTOSE-BINDING PERIPLASMIC PROTEIN"/>
    <property type="match status" value="1"/>
</dbReference>
<reference evidence="6 7" key="1">
    <citation type="submission" date="2010-01" db="EMBL/GenBank/DDBJ databases">
        <authorList>
            <person name="Weinstock G."/>
            <person name="Sodergren E."/>
            <person name="Clifton S."/>
            <person name="Fulton L."/>
            <person name="Fulton B."/>
            <person name="Courtney L."/>
            <person name="Fronick C."/>
            <person name="Harrison M."/>
            <person name="Strong C."/>
            <person name="Farmer C."/>
            <person name="Delahaunty K."/>
            <person name="Markovic C."/>
            <person name="Hall O."/>
            <person name="Minx P."/>
            <person name="Tomlinson C."/>
            <person name="Mitreva M."/>
            <person name="Nelson J."/>
            <person name="Hou S."/>
            <person name="Wollam A."/>
            <person name="Pepin K.H."/>
            <person name="Johnson M."/>
            <person name="Bhonagiri V."/>
            <person name="Nash W.E."/>
            <person name="Warren W."/>
            <person name="Chinwalla A."/>
            <person name="Mardis E.R."/>
            <person name="Wilson R.K."/>
        </authorList>
    </citation>
    <scope>NUCLEOTIDE SEQUENCE [LARGE SCALE GENOMIC DNA]</scope>
    <source>
        <strain evidence="6 7">DSM 13479</strain>
    </source>
</reference>
<dbReference type="PANTHER" id="PTHR30061:SF50">
    <property type="entry name" value="MALTOSE_MALTODEXTRIN-BINDING PERIPLASMIC PROTEIN"/>
    <property type="match status" value="1"/>
</dbReference>
<evidence type="ECO:0000256" key="1">
    <source>
        <dbReference type="ARBA" id="ARBA00008520"/>
    </source>
</evidence>
<gene>
    <name evidence="6" type="ORF">CLOSTHATH_00468</name>
</gene>
<evidence type="ECO:0000313" key="7">
    <source>
        <dbReference type="Proteomes" id="UP000004968"/>
    </source>
</evidence>
<comment type="similarity">
    <text evidence="1">Belongs to the bacterial solute-binding protein 1 family.</text>
</comment>
<dbReference type="Gene3D" id="3.40.190.10">
    <property type="entry name" value="Periplasmic binding protein-like II"/>
    <property type="match status" value="2"/>
</dbReference>
<dbReference type="Proteomes" id="UP000004968">
    <property type="component" value="Unassembled WGS sequence"/>
</dbReference>
<dbReference type="Pfam" id="PF01547">
    <property type="entry name" value="SBP_bac_1"/>
    <property type="match status" value="1"/>
</dbReference>
<proteinExistence type="inferred from homology"/>
<feature type="chain" id="PRO_5038606762" evidence="5">
    <location>
        <begin position="32"/>
        <end position="461"/>
    </location>
</feature>
<dbReference type="InterPro" id="IPR006059">
    <property type="entry name" value="SBP"/>
</dbReference>
<name>D3AA47_9FIRM</name>
<dbReference type="GO" id="GO:0055052">
    <property type="term" value="C:ATP-binding cassette (ABC) transporter complex, substrate-binding subunit-containing"/>
    <property type="evidence" value="ECO:0007669"/>
    <property type="project" value="TreeGrafter"/>
</dbReference>
<dbReference type="SUPFAM" id="SSF53850">
    <property type="entry name" value="Periplasmic binding protein-like II"/>
    <property type="match status" value="1"/>
</dbReference>
<protein>
    <submittedName>
        <fullName evidence="6">ABC transporter, solute-binding protein</fullName>
    </submittedName>
</protein>
<keyword evidence="3 5" id="KW-0732">Signal</keyword>
<organism evidence="6 7">
    <name type="scientific">Hungatella hathewayi DSM 13479</name>
    <dbReference type="NCBI Taxonomy" id="566550"/>
    <lineage>
        <taxon>Bacteria</taxon>
        <taxon>Bacillati</taxon>
        <taxon>Bacillota</taxon>
        <taxon>Clostridia</taxon>
        <taxon>Lachnospirales</taxon>
        <taxon>Lachnospiraceae</taxon>
        <taxon>Hungatella</taxon>
    </lineage>
</organism>
<evidence type="ECO:0000256" key="3">
    <source>
        <dbReference type="ARBA" id="ARBA00022729"/>
    </source>
</evidence>
<evidence type="ECO:0000256" key="4">
    <source>
        <dbReference type="SAM" id="MobiDB-lite"/>
    </source>
</evidence>
<dbReference type="GO" id="GO:0042956">
    <property type="term" value="P:maltodextrin transmembrane transport"/>
    <property type="evidence" value="ECO:0007669"/>
    <property type="project" value="TreeGrafter"/>
</dbReference>
<dbReference type="CDD" id="cd14748">
    <property type="entry name" value="PBP2_UgpB"/>
    <property type="match status" value="1"/>
</dbReference>
<dbReference type="AlphaFoldDB" id="D3AA47"/>
<keyword evidence="2" id="KW-0813">Transport</keyword>
<dbReference type="GO" id="GO:0015768">
    <property type="term" value="P:maltose transport"/>
    <property type="evidence" value="ECO:0007669"/>
    <property type="project" value="TreeGrafter"/>
</dbReference>
<evidence type="ECO:0000313" key="6">
    <source>
        <dbReference type="EMBL" id="EFD01304.1"/>
    </source>
</evidence>
<dbReference type="EMBL" id="ACIO01000030">
    <property type="protein sequence ID" value="EFD01304.1"/>
    <property type="molecule type" value="Genomic_DNA"/>
</dbReference>
<sequence>MQKKEENYMKKRFMSCLLATAMVITSLTACGGGKSTTTDTTAAAGGETAETTAGETAGDTKAESGDRKKVVFWYSHTGDEATCFENAIKAYNESQDKYFVEGLSVSDKQKIIVAISGNEAPDVIEVSNQDVLAYATNGLVESITDLAAADNYDLTGVFSNQSLVANTLNDTVYGAPLASMIIQMFYNKDILEEIGYTEPPKTMEELYEMAVKATEVDDKGTITRLGYPLFPLASARQELIYAFGGKWWSDDGLTLTPDDPAILDSLKMNIDYRSQYGIEKVQEFVATANTNRYTENDMFFAGKQLFRFDGTWMAAMMKNFNSDVNYGVALIPGTEAHPEIAGTSRYETNSLSIPIVANEKEGAWDFVKYFTNSEATKELLIGMANLPTQLALYDDPDILAQPNFDMFIEALKTENGIQYAKIEDLAKYTSLIEEYLDYAYNGMQTPEEAMKGLADQAKMLQ</sequence>
<dbReference type="PROSITE" id="PS51257">
    <property type="entry name" value="PROKAR_LIPOPROTEIN"/>
    <property type="match status" value="1"/>
</dbReference>
<accession>D3AA47</accession>
<evidence type="ECO:0000256" key="2">
    <source>
        <dbReference type="ARBA" id="ARBA00022448"/>
    </source>
</evidence>
<feature type="signal peptide" evidence="5">
    <location>
        <begin position="1"/>
        <end position="31"/>
    </location>
</feature>
<comment type="caution">
    <text evidence="6">The sequence shown here is derived from an EMBL/GenBank/DDBJ whole genome shotgun (WGS) entry which is preliminary data.</text>
</comment>
<dbReference type="GO" id="GO:1901982">
    <property type="term" value="F:maltose binding"/>
    <property type="evidence" value="ECO:0007669"/>
    <property type="project" value="TreeGrafter"/>
</dbReference>
<evidence type="ECO:0000256" key="5">
    <source>
        <dbReference type="SAM" id="SignalP"/>
    </source>
</evidence>
<feature type="compositionally biased region" description="Low complexity" evidence="4">
    <location>
        <begin position="35"/>
        <end position="57"/>
    </location>
</feature>